<dbReference type="KEGG" id="cbr:CBG_11925"/>
<dbReference type="PANTHER" id="PTHR13417:SF7">
    <property type="entry name" value="RING-TYPE DOMAIN-CONTAINING PROTEIN"/>
    <property type="match status" value="1"/>
</dbReference>
<reference evidence="2 3" key="1">
    <citation type="submission" date="2022-05" db="EMBL/GenBank/DDBJ databases">
        <title>Chromosome-level reference genomes for two strains of Caenorhabditis briggsae: an improved platform for comparative genomics.</title>
        <authorList>
            <person name="Stevens L."/>
            <person name="Andersen E.C."/>
        </authorList>
    </citation>
    <scope>NUCLEOTIDE SEQUENCE [LARGE SCALE GENOMIC DNA]</scope>
    <source>
        <strain evidence="2">QX1410_ONT</strain>
        <tissue evidence="2">Whole-organism</tissue>
    </source>
</reference>
<organism evidence="2 3">
    <name type="scientific">Caenorhabditis briggsae</name>
    <dbReference type="NCBI Taxonomy" id="6238"/>
    <lineage>
        <taxon>Eukaryota</taxon>
        <taxon>Metazoa</taxon>
        <taxon>Ecdysozoa</taxon>
        <taxon>Nematoda</taxon>
        <taxon>Chromadorea</taxon>
        <taxon>Rhabditida</taxon>
        <taxon>Rhabditina</taxon>
        <taxon>Rhabditomorpha</taxon>
        <taxon>Rhabditoidea</taxon>
        <taxon>Rhabditidae</taxon>
        <taxon>Peloderinae</taxon>
        <taxon>Caenorhabditis</taxon>
    </lineage>
</organism>
<sequence>MVNINTSLIAFHHRVDFDTLAIAIVCIRMALTAHKFNRATFLPEGVMSNWFKLFDADRQGSGWYMYDPRTELVLEDCYKNKKNCEGDICRQKFPINIEKRTPIRGERHLKKRCIQRIEAEDIYRYDVKGIAGMRCHFFPITNRMLT</sequence>
<dbReference type="Pfam" id="PF02825">
    <property type="entry name" value="WWE"/>
    <property type="match status" value="1"/>
</dbReference>
<gene>
    <name evidence="2" type="ORF">L3Y34_015200</name>
</gene>
<feature type="domain" description="WWE" evidence="1">
    <location>
        <begin position="35"/>
        <end position="116"/>
    </location>
</feature>
<dbReference type="Gene3D" id="3.30.720.50">
    <property type="match status" value="1"/>
</dbReference>
<dbReference type="InterPro" id="IPR037197">
    <property type="entry name" value="WWE_dom_sf"/>
</dbReference>
<dbReference type="SUPFAM" id="SSF117839">
    <property type="entry name" value="WWE domain"/>
    <property type="match status" value="1"/>
</dbReference>
<proteinExistence type="predicted"/>
<dbReference type="PROSITE" id="PS50918">
    <property type="entry name" value="WWE"/>
    <property type="match status" value="1"/>
</dbReference>
<dbReference type="GO" id="GO:0072572">
    <property type="term" value="F:poly-ADP-D-ribose binding"/>
    <property type="evidence" value="ECO:0007669"/>
    <property type="project" value="InterPro"/>
</dbReference>
<dbReference type="PANTHER" id="PTHR13417">
    <property type="entry name" value="E3 UBIQUITIN-PROTEIN LIGASE RNF146"/>
    <property type="match status" value="1"/>
</dbReference>
<protein>
    <recommendedName>
        <fullName evidence="1">WWE domain-containing protein</fullName>
    </recommendedName>
</protein>
<dbReference type="AlphaFoldDB" id="A0AAE9DU01"/>
<accession>A0AAE9DU01</accession>
<evidence type="ECO:0000313" key="2">
    <source>
        <dbReference type="EMBL" id="ULU11613.1"/>
    </source>
</evidence>
<dbReference type="InterPro" id="IPR033509">
    <property type="entry name" value="RNF146"/>
</dbReference>
<dbReference type="GO" id="GO:0061630">
    <property type="term" value="F:ubiquitin protein ligase activity"/>
    <property type="evidence" value="ECO:0007669"/>
    <property type="project" value="InterPro"/>
</dbReference>
<dbReference type="Proteomes" id="UP000827892">
    <property type="component" value="Chromosome I"/>
</dbReference>
<evidence type="ECO:0000313" key="3">
    <source>
        <dbReference type="Proteomes" id="UP000827892"/>
    </source>
</evidence>
<dbReference type="EMBL" id="CP090891">
    <property type="protein sequence ID" value="ULU11613.1"/>
    <property type="molecule type" value="Genomic_DNA"/>
</dbReference>
<dbReference type="GO" id="GO:0016055">
    <property type="term" value="P:Wnt signaling pathway"/>
    <property type="evidence" value="ECO:0007669"/>
    <property type="project" value="InterPro"/>
</dbReference>
<evidence type="ECO:0000259" key="1">
    <source>
        <dbReference type="PROSITE" id="PS50918"/>
    </source>
</evidence>
<dbReference type="InterPro" id="IPR004170">
    <property type="entry name" value="WWE_dom"/>
</dbReference>
<name>A0AAE9DU01_CAEBR</name>
<dbReference type="RefSeq" id="XP_002646232.2">
    <property type="nucleotide sequence ID" value="XM_002646186.2"/>
</dbReference>